<dbReference type="PROSITE" id="PS00211">
    <property type="entry name" value="ABC_TRANSPORTER_1"/>
    <property type="match status" value="1"/>
</dbReference>
<dbReference type="Proteomes" id="UP000276443">
    <property type="component" value="Unassembled WGS sequence"/>
</dbReference>
<dbReference type="SUPFAM" id="SSF52540">
    <property type="entry name" value="P-loop containing nucleoside triphosphate hydrolases"/>
    <property type="match status" value="1"/>
</dbReference>
<keyword evidence="1" id="KW-0813">Transport</keyword>
<keyword evidence="6" id="KW-1185">Reference proteome</keyword>
<evidence type="ECO:0000313" key="5">
    <source>
        <dbReference type="EMBL" id="RPF53419.1"/>
    </source>
</evidence>
<dbReference type="InterPro" id="IPR003593">
    <property type="entry name" value="AAA+_ATPase"/>
</dbReference>
<dbReference type="PROSITE" id="PS50893">
    <property type="entry name" value="ABC_TRANSPORTER_2"/>
    <property type="match status" value="1"/>
</dbReference>
<dbReference type="GO" id="GO:0005524">
    <property type="term" value="F:ATP binding"/>
    <property type="evidence" value="ECO:0007669"/>
    <property type="project" value="UniProtKB-KW"/>
</dbReference>
<proteinExistence type="predicted"/>
<accession>A0A3N5B8V6</accession>
<dbReference type="GO" id="GO:0016887">
    <property type="term" value="F:ATP hydrolysis activity"/>
    <property type="evidence" value="ECO:0007669"/>
    <property type="project" value="InterPro"/>
</dbReference>
<dbReference type="RefSeq" id="WP_124221935.1">
    <property type="nucleotide sequence ID" value="NZ_RKRF01000009.1"/>
</dbReference>
<reference evidence="5 6" key="1">
    <citation type="submission" date="2018-11" db="EMBL/GenBank/DDBJ databases">
        <title>Genomic Encyclopedia of Type Strains, Phase IV (KMG-IV): sequencing the most valuable type-strain genomes for metagenomic binning, comparative biology and taxonomic classification.</title>
        <authorList>
            <person name="Goeker M."/>
        </authorList>
    </citation>
    <scope>NUCLEOTIDE SEQUENCE [LARGE SCALE GENOMIC DNA]</scope>
    <source>
        <strain evidence="5 6">DSM 18090</strain>
    </source>
</reference>
<protein>
    <submittedName>
        <fullName evidence="5">Putative ABC transport system ATP-binding protein/lipoprotein-releasing system ATP-binding protein</fullName>
    </submittedName>
</protein>
<dbReference type="EMBL" id="RKRF01000009">
    <property type="protein sequence ID" value="RPF53419.1"/>
    <property type="molecule type" value="Genomic_DNA"/>
</dbReference>
<dbReference type="GO" id="GO:0005886">
    <property type="term" value="C:plasma membrane"/>
    <property type="evidence" value="ECO:0007669"/>
    <property type="project" value="TreeGrafter"/>
</dbReference>
<dbReference type="Gene3D" id="3.40.50.300">
    <property type="entry name" value="P-loop containing nucleotide triphosphate hydrolases"/>
    <property type="match status" value="1"/>
</dbReference>
<evidence type="ECO:0000256" key="1">
    <source>
        <dbReference type="ARBA" id="ARBA00022448"/>
    </source>
</evidence>
<dbReference type="CDD" id="cd03255">
    <property type="entry name" value="ABC_MJ0796_LolCDE_FtsE"/>
    <property type="match status" value="1"/>
</dbReference>
<dbReference type="OrthoDB" id="9791546at2"/>
<feature type="domain" description="ABC transporter" evidence="4">
    <location>
        <begin position="3"/>
        <end position="215"/>
    </location>
</feature>
<dbReference type="InterPro" id="IPR003439">
    <property type="entry name" value="ABC_transporter-like_ATP-bd"/>
</dbReference>
<gene>
    <name evidence="5" type="ORF">EDC24_1918</name>
</gene>
<keyword evidence="2" id="KW-0547">Nucleotide-binding</keyword>
<comment type="caution">
    <text evidence="5">The sequence shown here is derived from an EMBL/GenBank/DDBJ whole genome shotgun (WGS) entry which is preliminary data.</text>
</comment>
<evidence type="ECO:0000313" key="6">
    <source>
        <dbReference type="Proteomes" id="UP000276443"/>
    </source>
</evidence>
<keyword evidence="3 5" id="KW-0067">ATP-binding</keyword>
<evidence type="ECO:0000256" key="3">
    <source>
        <dbReference type="ARBA" id="ARBA00022840"/>
    </source>
</evidence>
<evidence type="ECO:0000256" key="2">
    <source>
        <dbReference type="ARBA" id="ARBA00022741"/>
    </source>
</evidence>
<dbReference type="InterPro" id="IPR015854">
    <property type="entry name" value="ABC_transpr_LolD-like"/>
</dbReference>
<evidence type="ECO:0000259" key="4">
    <source>
        <dbReference type="PROSITE" id="PS50893"/>
    </source>
</evidence>
<name>A0A3N5B8V6_9BACI</name>
<sequence>MKLNVSNLNKTYQTATDDLQILKNINFTLNEGEWLTILGPSGSGKTTLLQCIAGLLPADEGSVIQYDEFQISDAKDQELQAFRRHQLGFIYQDYKLFDQFHAELNVMLPLVPYQNQDALKSRAQELLEKVHLGDRRHHYPAQLSGGEKQRLAIARALINEPSLLICDEPTGNLDQSNRDQIMDILKELKADGTSVILVTHDRDLMDTGEHTLNLR</sequence>
<dbReference type="InterPro" id="IPR017871">
    <property type="entry name" value="ABC_transporter-like_CS"/>
</dbReference>
<dbReference type="Pfam" id="PF00005">
    <property type="entry name" value="ABC_tran"/>
    <property type="match status" value="1"/>
</dbReference>
<organism evidence="5 6">
    <name type="scientific">Aquisalibacillus elongatus</name>
    <dbReference type="NCBI Taxonomy" id="485577"/>
    <lineage>
        <taxon>Bacteria</taxon>
        <taxon>Bacillati</taxon>
        <taxon>Bacillota</taxon>
        <taxon>Bacilli</taxon>
        <taxon>Bacillales</taxon>
        <taxon>Bacillaceae</taxon>
        <taxon>Aquisalibacillus</taxon>
    </lineage>
</organism>
<dbReference type="PANTHER" id="PTHR24220">
    <property type="entry name" value="IMPORT ATP-BINDING PROTEIN"/>
    <property type="match status" value="1"/>
</dbReference>
<dbReference type="GO" id="GO:0022857">
    <property type="term" value="F:transmembrane transporter activity"/>
    <property type="evidence" value="ECO:0007669"/>
    <property type="project" value="TreeGrafter"/>
</dbReference>
<dbReference type="InterPro" id="IPR027417">
    <property type="entry name" value="P-loop_NTPase"/>
</dbReference>
<keyword evidence="5" id="KW-0449">Lipoprotein</keyword>
<dbReference type="SMART" id="SM00382">
    <property type="entry name" value="AAA"/>
    <property type="match status" value="1"/>
</dbReference>
<dbReference type="AlphaFoldDB" id="A0A3N5B8V6"/>
<dbReference type="InterPro" id="IPR017911">
    <property type="entry name" value="MacB-like_ATP-bd"/>
</dbReference>